<dbReference type="PROSITE" id="PS50949">
    <property type="entry name" value="HTH_GNTR"/>
    <property type="match status" value="1"/>
</dbReference>
<dbReference type="PRINTS" id="PR00035">
    <property type="entry name" value="HTHGNTR"/>
</dbReference>
<dbReference type="Pfam" id="PF00392">
    <property type="entry name" value="GntR"/>
    <property type="match status" value="1"/>
</dbReference>
<evidence type="ECO:0000313" key="6">
    <source>
        <dbReference type="Proteomes" id="UP001057702"/>
    </source>
</evidence>
<dbReference type="InterPro" id="IPR036390">
    <property type="entry name" value="WH_DNA-bd_sf"/>
</dbReference>
<dbReference type="InterPro" id="IPR050679">
    <property type="entry name" value="Bact_HTH_transcr_reg"/>
</dbReference>
<proteinExistence type="predicted"/>
<dbReference type="PANTHER" id="PTHR44846">
    <property type="entry name" value="MANNOSYL-D-GLYCERATE TRANSPORT/METABOLISM SYSTEM REPRESSOR MNGR-RELATED"/>
    <property type="match status" value="1"/>
</dbReference>
<dbReference type="InterPro" id="IPR036388">
    <property type="entry name" value="WH-like_DNA-bd_sf"/>
</dbReference>
<evidence type="ECO:0000259" key="4">
    <source>
        <dbReference type="PROSITE" id="PS50949"/>
    </source>
</evidence>
<evidence type="ECO:0000256" key="2">
    <source>
        <dbReference type="ARBA" id="ARBA00023125"/>
    </source>
</evidence>
<dbReference type="CDD" id="cd07377">
    <property type="entry name" value="WHTH_GntR"/>
    <property type="match status" value="1"/>
</dbReference>
<dbReference type="SMART" id="SM00345">
    <property type="entry name" value="HTH_GNTR"/>
    <property type="match status" value="1"/>
</dbReference>
<dbReference type="Gene3D" id="3.40.1410.10">
    <property type="entry name" value="Chorismate lyase-like"/>
    <property type="match status" value="1"/>
</dbReference>
<name>A0ABT1Q0D4_9ACTN</name>
<sequence>MAADDQITRPSPMYMQVADKLAQAIKAGDYEPGTTLPSETQMIERYGVSRATIRSALAELRSMGLVMTGHGKGTIVRGGRIPAIRVDRSIDRTGDRWQLPELHEIEPPTVTRTRLDGIPAELLGQPDGEAFNVERLLRHGSNGARMAHRTLIPLSVAARADQLAKTPDAPLPEVYQALTDAGHELTWIEHVTARTPYPDERTTLNLADTAPLLVTYRITLGSNGAALLCEELRAPAATCRLTYPITPPAAPTKRPRTKAD</sequence>
<dbReference type="InterPro" id="IPR000524">
    <property type="entry name" value="Tscrpt_reg_HTH_GntR"/>
</dbReference>
<dbReference type="SUPFAM" id="SSF46785">
    <property type="entry name" value="Winged helix' DNA-binding domain"/>
    <property type="match status" value="1"/>
</dbReference>
<dbReference type="SUPFAM" id="SSF64288">
    <property type="entry name" value="Chorismate lyase-like"/>
    <property type="match status" value="1"/>
</dbReference>
<gene>
    <name evidence="5" type="ORF">NGB36_16890</name>
</gene>
<dbReference type="InterPro" id="IPR028978">
    <property type="entry name" value="Chorismate_lyase_/UTRA_dom_sf"/>
</dbReference>
<accession>A0ABT1Q0D4</accession>
<keyword evidence="2" id="KW-0238">DNA-binding</keyword>
<dbReference type="Gene3D" id="1.10.10.10">
    <property type="entry name" value="Winged helix-like DNA-binding domain superfamily/Winged helix DNA-binding domain"/>
    <property type="match status" value="1"/>
</dbReference>
<evidence type="ECO:0000256" key="3">
    <source>
        <dbReference type="ARBA" id="ARBA00023163"/>
    </source>
</evidence>
<keyword evidence="3" id="KW-0804">Transcription</keyword>
<protein>
    <submittedName>
        <fullName evidence="5">GntR family transcriptional regulator</fullName>
    </submittedName>
</protein>
<keyword evidence="1" id="KW-0805">Transcription regulation</keyword>
<evidence type="ECO:0000256" key="1">
    <source>
        <dbReference type="ARBA" id="ARBA00023015"/>
    </source>
</evidence>
<keyword evidence="6" id="KW-1185">Reference proteome</keyword>
<dbReference type="PANTHER" id="PTHR44846:SF17">
    <property type="entry name" value="GNTR-FAMILY TRANSCRIPTIONAL REGULATOR"/>
    <property type="match status" value="1"/>
</dbReference>
<dbReference type="Proteomes" id="UP001057702">
    <property type="component" value="Unassembled WGS sequence"/>
</dbReference>
<organism evidence="5 6">
    <name type="scientific">Streptomyces humicola</name>
    <dbReference type="NCBI Taxonomy" id="2953240"/>
    <lineage>
        <taxon>Bacteria</taxon>
        <taxon>Bacillati</taxon>
        <taxon>Actinomycetota</taxon>
        <taxon>Actinomycetes</taxon>
        <taxon>Kitasatosporales</taxon>
        <taxon>Streptomycetaceae</taxon>
        <taxon>Streptomyces</taxon>
    </lineage>
</organism>
<reference evidence="5" key="1">
    <citation type="submission" date="2022-06" db="EMBL/GenBank/DDBJ databases">
        <title>Draft genome sequence of Streptomyces sp. RB6PN25 isolated from peat swamp forest in Thailand.</title>
        <authorList>
            <person name="Duangmal K."/>
            <person name="Klaysubun C."/>
        </authorList>
    </citation>
    <scope>NUCLEOTIDE SEQUENCE</scope>
    <source>
        <strain evidence="5">RB6PN25</strain>
    </source>
</reference>
<dbReference type="EMBL" id="JANFNG010000012">
    <property type="protein sequence ID" value="MCQ4082237.1"/>
    <property type="molecule type" value="Genomic_DNA"/>
</dbReference>
<dbReference type="RefSeq" id="WP_255921146.1">
    <property type="nucleotide sequence ID" value="NZ_JANFNG010000012.1"/>
</dbReference>
<evidence type="ECO:0000313" key="5">
    <source>
        <dbReference type="EMBL" id="MCQ4082237.1"/>
    </source>
</evidence>
<comment type="caution">
    <text evidence="5">The sequence shown here is derived from an EMBL/GenBank/DDBJ whole genome shotgun (WGS) entry which is preliminary data.</text>
</comment>
<feature type="domain" description="HTH gntR-type" evidence="4">
    <location>
        <begin position="11"/>
        <end position="79"/>
    </location>
</feature>